<proteinExistence type="inferred from homology"/>
<dbReference type="Gene3D" id="1.10.3720.10">
    <property type="entry name" value="MetI-like"/>
    <property type="match status" value="1"/>
</dbReference>
<dbReference type="PROSITE" id="PS50928">
    <property type="entry name" value="ABC_TM1"/>
    <property type="match status" value="1"/>
</dbReference>
<comment type="caution">
    <text evidence="10">The sequence shown here is derived from an EMBL/GenBank/DDBJ whole genome shotgun (WGS) entry which is preliminary data.</text>
</comment>
<evidence type="ECO:0000256" key="4">
    <source>
        <dbReference type="ARBA" id="ARBA00022692"/>
    </source>
</evidence>
<feature type="domain" description="ABC transmembrane type-1" evidence="8">
    <location>
        <begin position="85"/>
        <end position="275"/>
    </location>
</feature>
<evidence type="ECO:0000256" key="7">
    <source>
        <dbReference type="RuleBase" id="RU363032"/>
    </source>
</evidence>
<dbReference type="InterPro" id="IPR035906">
    <property type="entry name" value="MetI-like_sf"/>
</dbReference>
<dbReference type="Pfam" id="PF00528">
    <property type="entry name" value="BPD_transp_1"/>
    <property type="match status" value="1"/>
</dbReference>
<evidence type="ECO:0000259" key="8">
    <source>
        <dbReference type="PROSITE" id="PS50928"/>
    </source>
</evidence>
<evidence type="ECO:0000256" key="5">
    <source>
        <dbReference type="ARBA" id="ARBA00022989"/>
    </source>
</evidence>
<comment type="subcellular location">
    <subcellularLocation>
        <location evidence="1 7">Cell membrane</location>
        <topology evidence="1 7">Multi-pass membrane protein</topology>
    </subcellularLocation>
</comment>
<dbReference type="InterPro" id="IPR050366">
    <property type="entry name" value="BP-dependent_transpt_permease"/>
</dbReference>
<dbReference type="GO" id="GO:0055085">
    <property type="term" value="P:transmembrane transport"/>
    <property type="evidence" value="ECO:0007669"/>
    <property type="project" value="InterPro"/>
</dbReference>
<keyword evidence="11" id="KW-1185">Reference proteome</keyword>
<dbReference type="Proteomes" id="UP000553957">
    <property type="component" value="Unassembled WGS sequence"/>
</dbReference>
<feature type="transmembrane region" description="Helical" evidence="7">
    <location>
        <begin position="252"/>
        <end position="275"/>
    </location>
</feature>
<protein>
    <submittedName>
        <fullName evidence="10">ABC transporter permease</fullName>
    </submittedName>
    <submittedName>
        <fullName evidence="9">Peptide/nickel transport system permease protein</fullName>
    </submittedName>
</protein>
<feature type="transmembrane region" description="Helical" evidence="7">
    <location>
        <begin position="149"/>
        <end position="168"/>
    </location>
</feature>
<evidence type="ECO:0000256" key="6">
    <source>
        <dbReference type="ARBA" id="ARBA00023136"/>
    </source>
</evidence>
<evidence type="ECO:0000256" key="3">
    <source>
        <dbReference type="ARBA" id="ARBA00022475"/>
    </source>
</evidence>
<keyword evidence="6 7" id="KW-0472">Membrane</keyword>
<gene>
    <name evidence="9" type="ORF">HNR71_007290</name>
    <name evidence="10" type="ORF">HPO96_29020</name>
</gene>
<dbReference type="AlphaFoldDB" id="A0A7Y4P2Q9"/>
<dbReference type="PANTHER" id="PTHR43386">
    <property type="entry name" value="OLIGOPEPTIDE TRANSPORT SYSTEM PERMEASE PROTEIN APPC"/>
    <property type="match status" value="1"/>
</dbReference>
<keyword evidence="5 7" id="KW-1133">Transmembrane helix</keyword>
<dbReference type="EMBL" id="JACHKF010000001">
    <property type="protein sequence ID" value="MBB6571653.1"/>
    <property type="molecule type" value="Genomic_DNA"/>
</dbReference>
<accession>A0A7Y4P2Q9</accession>
<feature type="transmembrane region" description="Helical" evidence="7">
    <location>
        <begin position="211"/>
        <end position="232"/>
    </location>
</feature>
<organism evidence="10 11">
    <name type="scientific">Kribbella sandramycini</name>
    <dbReference type="NCBI Taxonomy" id="60450"/>
    <lineage>
        <taxon>Bacteria</taxon>
        <taxon>Bacillati</taxon>
        <taxon>Actinomycetota</taxon>
        <taxon>Actinomycetes</taxon>
        <taxon>Propionibacteriales</taxon>
        <taxon>Kribbellaceae</taxon>
        <taxon>Kribbella</taxon>
    </lineage>
</organism>
<reference evidence="10 11" key="1">
    <citation type="submission" date="2020-05" db="EMBL/GenBank/DDBJ databases">
        <title>Genome sequence of Kribbella sandramycini ATCC 39419.</title>
        <authorList>
            <person name="Maclea K.S."/>
            <person name="Fair J.L."/>
        </authorList>
    </citation>
    <scope>NUCLEOTIDE SEQUENCE [LARGE SCALE GENOMIC DNA]</scope>
    <source>
        <strain evidence="10 11">ATCC 39419</strain>
    </source>
</reference>
<sequence length="290" mass="30336">MSGRKEDALSSPQPTPRGPLVRVFAVLRRIPVAVSVVLVGVPLLVAVLGPLVPHDVKPGMPYAADGVLGTDGLGRDVFGLLLVGGRTALGMAFGAVVLAYLVGGVIGLVAASTRHRWLDELLIRPLDVLLPLPSLLVISVVAVGWRASALAITVAVAMVNVPTVARLVRAAALDAASSPVVEALRMQRESWVTIQLGYVGRAVLGPVAADIGTRITLAVFLVASVNFLGLGLSPTAPDWAVSISRNREGLLLQPWSVLAPALLLVAFTLGFNLLADRLVHRTRRPAEVTA</sequence>
<evidence type="ECO:0000313" key="10">
    <source>
        <dbReference type="EMBL" id="NOL44298.1"/>
    </source>
</evidence>
<keyword evidence="2 7" id="KW-0813">Transport</keyword>
<dbReference type="RefSeq" id="WP_171677546.1">
    <property type="nucleotide sequence ID" value="NZ_BAAAGT010000009.1"/>
</dbReference>
<dbReference type="SUPFAM" id="SSF161098">
    <property type="entry name" value="MetI-like"/>
    <property type="match status" value="1"/>
</dbReference>
<comment type="similarity">
    <text evidence="7">Belongs to the binding-protein-dependent transport system permease family.</text>
</comment>
<reference evidence="9 12" key="2">
    <citation type="submission" date="2020-08" db="EMBL/GenBank/DDBJ databases">
        <title>Sequencing the genomes of 1000 actinobacteria strains.</title>
        <authorList>
            <person name="Klenk H.-P."/>
        </authorList>
    </citation>
    <scope>NUCLEOTIDE SEQUENCE [LARGE SCALE GENOMIC DNA]</scope>
    <source>
        <strain evidence="9 12">DSM 15626</strain>
    </source>
</reference>
<dbReference type="GO" id="GO:0005886">
    <property type="term" value="C:plasma membrane"/>
    <property type="evidence" value="ECO:0007669"/>
    <property type="project" value="UniProtKB-SubCell"/>
</dbReference>
<evidence type="ECO:0000313" key="12">
    <source>
        <dbReference type="Proteomes" id="UP000553957"/>
    </source>
</evidence>
<dbReference type="PANTHER" id="PTHR43386:SF25">
    <property type="entry name" value="PEPTIDE ABC TRANSPORTER PERMEASE PROTEIN"/>
    <property type="match status" value="1"/>
</dbReference>
<evidence type="ECO:0000256" key="2">
    <source>
        <dbReference type="ARBA" id="ARBA00022448"/>
    </source>
</evidence>
<keyword evidence="4 7" id="KW-0812">Transmembrane</keyword>
<dbReference type="EMBL" id="JABJRC010000008">
    <property type="protein sequence ID" value="NOL44298.1"/>
    <property type="molecule type" value="Genomic_DNA"/>
</dbReference>
<evidence type="ECO:0000256" key="1">
    <source>
        <dbReference type="ARBA" id="ARBA00004651"/>
    </source>
</evidence>
<feature type="transmembrane region" description="Helical" evidence="7">
    <location>
        <begin position="121"/>
        <end position="143"/>
    </location>
</feature>
<dbReference type="Proteomes" id="UP000534306">
    <property type="component" value="Unassembled WGS sequence"/>
</dbReference>
<evidence type="ECO:0000313" key="9">
    <source>
        <dbReference type="EMBL" id="MBB6571653.1"/>
    </source>
</evidence>
<name>A0A7Y4P2Q9_9ACTN</name>
<evidence type="ECO:0000313" key="11">
    <source>
        <dbReference type="Proteomes" id="UP000534306"/>
    </source>
</evidence>
<keyword evidence="3" id="KW-1003">Cell membrane</keyword>
<feature type="transmembrane region" description="Helical" evidence="7">
    <location>
        <begin position="88"/>
        <end position="109"/>
    </location>
</feature>
<dbReference type="InterPro" id="IPR000515">
    <property type="entry name" value="MetI-like"/>
</dbReference>
<feature type="transmembrane region" description="Helical" evidence="7">
    <location>
        <begin position="32"/>
        <end position="52"/>
    </location>
</feature>